<organism evidence="3 4">
    <name type="scientific">Brevibacillus fluminis</name>
    <dbReference type="NCBI Taxonomy" id="511487"/>
    <lineage>
        <taxon>Bacteria</taxon>
        <taxon>Bacillati</taxon>
        <taxon>Bacillota</taxon>
        <taxon>Bacilli</taxon>
        <taxon>Bacillales</taxon>
        <taxon>Paenibacillaceae</taxon>
        <taxon>Brevibacillus</taxon>
    </lineage>
</organism>
<keyword evidence="4" id="KW-1185">Reference proteome</keyword>
<dbReference type="GO" id="GO:0016787">
    <property type="term" value="F:hydrolase activity"/>
    <property type="evidence" value="ECO:0007669"/>
    <property type="project" value="UniProtKB-KW"/>
</dbReference>
<dbReference type="InterPro" id="IPR036526">
    <property type="entry name" value="C-N_Hydrolase_sf"/>
</dbReference>
<dbReference type="PANTHER" id="PTHR23088:SF27">
    <property type="entry name" value="DEAMINATED GLUTATHIONE AMIDASE"/>
    <property type="match status" value="1"/>
</dbReference>
<evidence type="ECO:0000313" key="4">
    <source>
        <dbReference type="Proteomes" id="UP000271031"/>
    </source>
</evidence>
<dbReference type="PANTHER" id="PTHR23088">
    <property type="entry name" value="NITRILASE-RELATED"/>
    <property type="match status" value="1"/>
</dbReference>
<accession>A0A3M8DP04</accession>
<dbReference type="Pfam" id="PF00795">
    <property type="entry name" value="CN_hydrolase"/>
    <property type="match status" value="1"/>
</dbReference>
<reference evidence="3 4" key="1">
    <citation type="submission" date="2018-10" db="EMBL/GenBank/DDBJ databases">
        <title>Phylogenomics of Brevibacillus.</title>
        <authorList>
            <person name="Dunlap C."/>
        </authorList>
    </citation>
    <scope>NUCLEOTIDE SEQUENCE [LARGE SCALE GENOMIC DNA]</scope>
    <source>
        <strain evidence="3 4">JCM 15716</strain>
    </source>
</reference>
<dbReference type="CDD" id="cd07197">
    <property type="entry name" value="nitrilase"/>
    <property type="match status" value="1"/>
</dbReference>
<protein>
    <submittedName>
        <fullName evidence="3">Carbon-nitrogen hydrolase family protein</fullName>
    </submittedName>
</protein>
<keyword evidence="3" id="KW-0378">Hydrolase</keyword>
<dbReference type="EMBL" id="RHHQ01000008">
    <property type="protein sequence ID" value="RNB89764.1"/>
    <property type="molecule type" value="Genomic_DNA"/>
</dbReference>
<dbReference type="SUPFAM" id="SSF56317">
    <property type="entry name" value="Carbon-nitrogen hydrolase"/>
    <property type="match status" value="1"/>
</dbReference>
<comment type="similarity">
    <text evidence="1">Belongs to the carbon-nitrogen hydrolase superfamily. NIT1/NIT2 family.</text>
</comment>
<name>A0A3M8DP04_9BACL</name>
<dbReference type="RefSeq" id="WP_122918018.1">
    <property type="nucleotide sequence ID" value="NZ_RHHQ01000008.1"/>
</dbReference>
<feature type="domain" description="CN hydrolase" evidence="2">
    <location>
        <begin position="4"/>
        <end position="261"/>
    </location>
</feature>
<dbReference type="InterPro" id="IPR003010">
    <property type="entry name" value="C-N_Hydrolase"/>
</dbReference>
<dbReference type="Proteomes" id="UP000271031">
    <property type="component" value="Unassembled WGS sequence"/>
</dbReference>
<sequence>MGTLRIAIAQIRGSKDDVTQNKKRIMEMIERACNLQADYLVFPECFLTGSSQLPCELPSASELPSSCQLPASSELPRELPASSELPSADLLSDICAHAKRYEVGVIIGMVESDGEHLYNAAVLIGKDGRIAGSYRKIHLFEYEQSRFSPGRELPVFELPEVRMGIMINHDMEFPEVARILAIRGAQLLVVLSSGTILDTERDTLYLRGRAMENHLFVVVANKVGLEENQLFAGNSKWIDPTGSILWACSQNEEVSVQDIDLNEIEHTKGALDYLKNRRPDVYAKEGYQPM</sequence>
<gene>
    <name evidence="3" type="ORF">EDM56_11390</name>
</gene>
<dbReference type="PROSITE" id="PS50263">
    <property type="entry name" value="CN_HYDROLASE"/>
    <property type="match status" value="1"/>
</dbReference>
<evidence type="ECO:0000313" key="3">
    <source>
        <dbReference type="EMBL" id="RNB89764.1"/>
    </source>
</evidence>
<dbReference type="AlphaFoldDB" id="A0A3M8DP04"/>
<evidence type="ECO:0000259" key="2">
    <source>
        <dbReference type="PROSITE" id="PS50263"/>
    </source>
</evidence>
<evidence type="ECO:0000256" key="1">
    <source>
        <dbReference type="ARBA" id="ARBA00010613"/>
    </source>
</evidence>
<proteinExistence type="inferred from homology"/>
<dbReference type="OrthoDB" id="9811121at2"/>
<dbReference type="Gene3D" id="3.60.110.10">
    <property type="entry name" value="Carbon-nitrogen hydrolase"/>
    <property type="match status" value="1"/>
</dbReference>
<comment type="caution">
    <text evidence="3">The sequence shown here is derived from an EMBL/GenBank/DDBJ whole genome shotgun (WGS) entry which is preliminary data.</text>
</comment>